<dbReference type="Gene3D" id="3.10.129.10">
    <property type="entry name" value="Hotdog Thioesterase"/>
    <property type="match status" value="1"/>
</dbReference>
<dbReference type="Pfam" id="PF13279">
    <property type="entry name" value="4HBT_2"/>
    <property type="match status" value="1"/>
</dbReference>
<protein>
    <submittedName>
        <fullName evidence="3">Acyl-CoA thioesterase</fullName>
    </submittedName>
</protein>
<organism evidence="3 4">
    <name type="scientific">Candidatus Parabacteroides intestinigallinarum</name>
    <dbReference type="NCBI Taxonomy" id="2838722"/>
    <lineage>
        <taxon>Bacteria</taxon>
        <taxon>Pseudomonadati</taxon>
        <taxon>Bacteroidota</taxon>
        <taxon>Bacteroidia</taxon>
        <taxon>Bacteroidales</taxon>
        <taxon>Tannerellaceae</taxon>
        <taxon>Parabacteroides</taxon>
    </lineage>
</organism>
<reference evidence="3" key="1">
    <citation type="journal article" date="2021" name="PeerJ">
        <title>Extensive microbial diversity within the chicken gut microbiome revealed by metagenomics and culture.</title>
        <authorList>
            <person name="Gilroy R."/>
            <person name="Ravi A."/>
            <person name="Getino M."/>
            <person name="Pursley I."/>
            <person name="Horton D.L."/>
            <person name="Alikhan N.F."/>
            <person name="Baker D."/>
            <person name="Gharbi K."/>
            <person name="Hall N."/>
            <person name="Watson M."/>
            <person name="Adriaenssens E.M."/>
            <person name="Foster-Nyarko E."/>
            <person name="Jarju S."/>
            <person name="Secka A."/>
            <person name="Antonio M."/>
            <person name="Oren A."/>
            <person name="Chaudhuri R.R."/>
            <person name="La Ragione R."/>
            <person name="Hildebrand F."/>
            <person name="Pallen M.J."/>
        </authorList>
    </citation>
    <scope>NUCLEOTIDE SEQUENCE</scope>
    <source>
        <strain evidence="3">ChiHecec2B26-12326</strain>
    </source>
</reference>
<dbReference type="PANTHER" id="PTHR31793:SF27">
    <property type="entry name" value="NOVEL THIOESTERASE SUPERFAMILY DOMAIN AND SAPOSIN A-TYPE DOMAIN CONTAINING PROTEIN (0610012H03RIK)"/>
    <property type="match status" value="1"/>
</dbReference>
<evidence type="ECO:0000256" key="2">
    <source>
        <dbReference type="ARBA" id="ARBA00022801"/>
    </source>
</evidence>
<accession>A0A9D1XQG4</accession>
<dbReference type="InterPro" id="IPR050563">
    <property type="entry name" value="4-hydroxybenzoyl-CoA_TE"/>
</dbReference>
<dbReference type="CDD" id="cd00586">
    <property type="entry name" value="4HBT"/>
    <property type="match status" value="1"/>
</dbReference>
<evidence type="ECO:0000313" key="4">
    <source>
        <dbReference type="Proteomes" id="UP000823847"/>
    </source>
</evidence>
<sequence>MNTLEDICRVPVRFSEIDSMRRVWHGSFVTYFEDGRESFGRRYPGIGYADMQREGIYAPIYELRVKYLAPLLINEVAVVRTTYTYKPGARLDYAYQVFREGDGTLCAEGSTTQLFIDPEGQLMLDAPAYYRAWQARYLRIE</sequence>
<dbReference type="InterPro" id="IPR029069">
    <property type="entry name" value="HotDog_dom_sf"/>
</dbReference>
<proteinExistence type="inferred from homology"/>
<dbReference type="GO" id="GO:0047617">
    <property type="term" value="F:fatty acyl-CoA hydrolase activity"/>
    <property type="evidence" value="ECO:0007669"/>
    <property type="project" value="TreeGrafter"/>
</dbReference>
<evidence type="ECO:0000313" key="3">
    <source>
        <dbReference type="EMBL" id="HIX85892.1"/>
    </source>
</evidence>
<dbReference type="Proteomes" id="UP000823847">
    <property type="component" value="Unassembled WGS sequence"/>
</dbReference>
<reference evidence="3" key="2">
    <citation type="submission" date="2021-04" db="EMBL/GenBank/DDBJ databases">
        <authorList>
            <person name="Gilroy R."/>
        </authorList>
    </citation>
    <scope>NUCLEOTIDE SEQUENCE</scope>
    <source>
        <strain evidence="3">ChiHecec2B26-12326</strain>
    </source>
</reference>
<comment type="caution">
    <text evidence="3">The sequence shown here is derived from an EMBL/GenBank/DDBJ whole genome shotgun (WGS) entry which is preliminary data.</text>
</comment>
<keyword evidence="2" id="KW-0378">Hydrolase</keyword>
<dbReference type="AlphaFoldDB" id="A0A9D1XQG4"/>
<gene>
    <name evidence="3" type="ORF">H9848_04705</name>
</gene>
<dbReference type="SUPFAM" id="SSF54637">
    <property type="entry name" value="Thioesterase/thiol ester dehydrase-isomerase"/>
    <property type="match status" value="1"/>
</dbReference>
<evidence type="ECO:0000256" key="1">
    <source>
        <dbReference type="ARBA" id="ARBA00005953"/>
    </source>
</evidence>
<name>A0A9D1XQG4_9BACT</name>
<dbReference type="PANTHER" id="PTHR31793">
    <property type="entry name" value="4-HYDROXYBENZOYL-COA THIOESTERASE FAMILY MEMBER"/>
    <property type="match status" value="1"/>
</dbReference>
<comment type="similarity">
    <text evidence="1">Belongs to the 4-hydroxybenzoyl-CoA thioesterase family.</text>
</comment>
<dbReference type="EMBL" id="DXEN01000031">
    <property type="protein sequence ID" value="HIX85892.1"/>
    <property type="molecule type" value="Genomic_DNA"/>
</dbReference>